<comment type="subcellular location">
    <subcellularLocation>
        <location evidence="2">Nucleus</location>
    </subcellularLocation>
</comment>
<gene>
    <name evidence="15" type="ORF">LPLAT_LOCUS605</name>
</gene>
<keyword evidence="4" id="KW-0540">Nuclease</keyword>
<evidence type="ECO:0000256" key="8">
    <source>
        <dbReference type="ARBA" id="ARBA00022801"/>
    </source>
</evidence>
<evidence type="ECO:0000256" key="9">
    <source>
        <dbReference type="ARBA" id="ARBA00022842"/>
    </source>
</evidence>
<evidence type="ECO:0000256" key="10">
    <source>
        <dbReference type="ARBA" id="ARBA00023172"/>
    </source>
</evidence>
<dbReference type="GO" id="GO:0008821">
    <property type="term" value="F:crossover junction DNA endonuclease activity"/>
    <property type="evidence" value="ECO:0007669"/>
    <property type="project" value="TreeGrafter"/>
</dbReference>
<comment type="similarity">
    <text evidence="3">Belongs to the EME1/MMS4 family.</text>
</comment>
<evidence type="ECO:0000256" key="4">
    <source>
        <dbReference type="ARBA" id="ARBA00022722"/>
    </source>
</evidence>
<organism evidence="15 16">
    <name type="scientific">Lasius platythorax</name>
    <dbReference type="NCBI Taxonomy" id="488582"/>
    <lineage>
        <taxon>Eukaryota</taxon>
        <taxon>Metazoa</taxon>
        <taxon>Ecdysozoa</taxon>
        <taxon>Arthropoda</taxon>
        <taxon>Hexapoda</taxon>
        <taxon>Insecta</taxon>
        <taxon>Pterygota</taxon>
        <taxon>Neoptera</taxon>
        <taxon>Endopterygota</taxon>
        <taxon>Hymenoptera</taxon>
        <taxon>Apocrita</taxon>
        <taxon>Aculeata</taxon>
        <taxon>Formicoidea</taxon>
        <taxon>Formicidae</taxon>
        <taxon>Formicinae</taxon>
        <taxon>Lasius</taxon>
        <taxon>Lasius</taxon>
    </lineage>
</organism>
<keyword evidence="6" id="KW-0255">Endonuclease</keyword>
<name>A0AAV2N2K0_9HYME</name>
<keyword evidence="9" id="KW-0460">Magnesium</keyword>
<sequence length="461" mass="52637">MSSVIVLSDSDEPASPVIDKCNRNGSEINEEHRYNDTSDFDFPEVPFCREILANSASQSEEDLPNLNVDNGYKHPGSSHTMSDSHDSEDNRVEKTSRKATASKKDKMTLKEERLKRQQARVREKALKAIEKKKSKDIKPGECLKFMEVNLDRNIDAFALRTEIESVLRSADIKINVTTELIPNSITWRRNIEKNYVGEDNEVQASKSIQAEEYVIVIWSNHEAVKRVAEGTFCASVLHNKSLIPNYNMTLVIFGMEEYFAYRKRQKTDQSSKNKGSRCNSKGNQHFETFPIISRQQLEMCLTEVQIVAKCSSRLIENAQDLGLMVYQYTKSISEIPYKLQKRESQENKFDWYVMGDNKNTVRVDKDGNGLKRLWQQQLCQFNLSSLETSEAICAVYPSPVQLIKAYRNCTLDEGMNLLKDIPIRRAVGPLTAVRKIGPELSKKIYVMFTSQNGDTLLGTEI</sequence>
<proteinExistence type="inferred from homology"/>
<accession>A0AAV2N2K0</accession>
<dbReference type="Proteomes" id="UP001497644">
    <property type="component" value="Chromosome 1"/>
</dbReference>
<evidence type="ECO:0000256" key="11">
    <source>
        <dbReference type="ARBA" id="ARBA00023204"/>
    </source>
</evidence>
<evidence type="ECO:0008006" key="17">
    <source>
        <dbReference type="Google" id="ProtNLM"/>
    </source>
</evidence>
<keyword evidence="8" id="KW-0378">Hydrolase</keyword>
<dbReference type="AlphaFoldDB" id="A0AAV2N2K0"/>
<evidence type="ECO:0000256" key="14">
    <source>
        <dbReference type="SAM" id="MobiDB-lite"/>
    </source>
</evidence>
<evidence type="ECO:0000256" key="7">
    <source>
        <dbReference type="ARBA" id="ARBA00022763"/>
    </source>
</evidence>
<dbReference type="Gene3D" id="1.10.150.670">
    <property type="entry name" value="Crossover junction endonuclease EME1, DNA-binding domain"/>
    <property type="match status" value="1"/>
</dbReference>
<keyword evidence="10" id="KW-0233">DNA recombination</keyword>
<dbReference type="Pfam" id="PF21292">
    <property type="entry name" value="EME1-MUS81_C"/>
    <property type="match status" value="1"/>
</dbReference>
<evidence type="ECO:0000256" key="6">
    <source>
        <dbReference type="ARBA" id="ARBA00022759"/>
    </source>
</evidence>
<keyword evidence="11" id="KW-0234">DNA repair</keyword>
<evidence type="ECO:0000256" key="5">
    <source>
        <dbReference type="ARBA" id="ARBA00022723"/>
    </source>
</evidence>
<evidence type="ECO:0000256" key="13">
    <source>
        <dbReference type="ARBA" id="ARBA00023254"/>
    </source>
</evidence>
<dbReference type="PANTHER" id="PTHR21077:SF5">
    <property type="entry name" value="CROSSOVER JUNCTION ENDONUCLEASE MMS4"/>
    <property type="match status" value="1"/>
</dbReference>
<evidence type="ECO:0000256" key="3">
    <source>
        <dbReference type="ARBA" id="ARBA00005313"/>
    </source>
</evidence>
<dbReference type="GO" id="GO:0005634">
    <property type="term" value="C:nucleus"/>
    <property type="evidence" value="ECO:0007669"/>
    <property type="project" value="UniProtKB-SubCell"/>
</dbReference>
<dbReference type="GO" id="GO:0000712">
    <property type="term" value="P:resolution of meiotic recombination intermediates"/>
    <property type="evidence" value="ECO:0007669"/>
    <property type="project" value="TreeGrafter"/>
</dbReference>
<keyword evidence="7" id="KW-0227">DNA damage</keyword>
<dbReference type="GO" id="GO:0006302">
    <property type="term" value="P:double-strand break repair"/>
    <property type="evidence" value="ECO:0007669"/>
    <property type="project" value="TreeGrafter"/>
</dbReference>
<evidence type="ECO:0000256" key="1">
    <source>
        <dbReference type="ARBA" id="ARBA00001946"/>
    </source>
</evidence>
<dbReference type="GO" id="GO:0048476">
    <property type="term" value="C:Holliday junction resolvase complex"/>
    <property type="evidence" value="ECO:0007669"/>
    <property type="project" value="InterPro"/>
</dbReference>
<dbReference type="GO" id="GO:0031573">
    <property type="term" value="P:mitotic intra-S DNA damage checkpoint signaling"/>
    <property type="evidence" value="ECO:0007669"/>
    <property type="project" value="TreeGrafter"/>
</dbReference>
<comment type="cofactor">
    <cofactor evidence="1">
        <name>Mg(2+)</name>
        <dbReference type="ChEBI" id="CHEBI:18420"/>
    </cofactor>
</comment>
<dbReference type="GO" id="GO:0031297">
    <property type="term" value="P:replication fork processing"/>
    <property type="evidence" value="ECO:0007669"/>
    <property type="project" value="TreeGrafter"/>
</dbReference>
<dbReference type="PANTHER" id="PTHR21077">
    <property type="entry name" value="EME1 PROTEIN"/>
    <property type="match status" value="1"/>
</dbReference>
<dbReference type="Gene3D" id="3.40.50.10130">
    <property type="match status" value="1"/>
</dbReference>
<feature type="region of interest" description="Disordered" evidence="14">
    <location>
        <begin position="1"/>
        <end position="40"/>
    </location>
</feature>
<protein>
    <recommendedName>
        <fullName evidence="17">Crossover junction endonuclease EME1</fullName>
    </recommendedName>
</protein>
<keyword evidence="12" id="KW-0539">Nucleus</keyword>
<dbReference type="InterPro" id="IPR042530">
    <property type="entry name" value="EME1/EME2_C"/>
</dbReference>
<keyword evidence="5" id="KW-0479">Metal-binding</keyword>
<feature type="region of interest" description="Disordered" evidence="14">
    <location>
        <begin position="56"/>
        <end position="117"/>
    </location>
</feature>
<evidence type="ECO:0000256" key="12">
    <source>
        <dbReference type="ARBA" id="ARBA00023242"/>
    </source>
</evidence>
<dbReference type="FunFam" id="1.10.150.670:FF:000002">
    <property type="entry name" value="Crossover junction endonuclease EME1"/>
    <property type="match status" value="1"/>
</dbReference>
<evidence type="ECO:0000256" key="2">
    <source>
        <dbReference type="ARBA" id="ARBA00004123"/>
    </source>
</evidence>
<dbReference type="InterPro" id="IPR033310">
    <property type="entry name" value="Mms4/EME1/EME2"/>
</dbReference>
<dbReference type="CDD" id="cd20083">
    <property type="entry name" value="XPF_nuclease_EME"/>
    <property type="match status" value="1"/>
</dbReference>
<evidence type="ECO:0000313" key="16">
    <source>
        <dbReference type="Proteomes" id="UP001497644"/>
    </source>
</evidence>
<reference evidence="15 16" key="1">
    <citation type="submission" date="2024-04" db="EMBL/GenBank/DDBJ databases">
        <authorList>
            <consortium name="Molecular Ecology Group"/>
        </authorList>
    </citation>
    <scope>NUCLEOTIDE SEQUENCE [LARGE SCALE GENOMIC DNA]</scope>
</reference>
<keyword evidence="16" id="KW-1185">Reference proteome</keyword>
<dbReference type="EMBL" id="OZ034824">
    <property type="protein sequence ID" value="CAL1673795.1"/>
    <property type="molecule type" value="Genomic_DNA"/>
</dbReference>
<keyword evidence="13" id="KW-0469">Meiosis</keyword>
<evidence type="ECO:0000313" key="15">
    <source>
        <dbReference type="EMBL" id="CAL1673795.1"/>
    </source>
</evidence>
<dbReference type="GO" id="GO:0046872">
    <property type="term" value="F:metal ion binding"/>
    <property type="evidence" value="ECO:0007669"/>
    <property type="project" value="UniProtKB-KW"/>
</dbReference>
<dbReference type="InterPro" id="IPR047524">
    <property type="entry name" value="XPF_nuclease_EME1_plant/arthr"/>
</dbReference>
<feature type="compositionally biased region" description="Basic and acidic residues" evidence="14">
    <location>
        <begin position="82"/>
        <end position="117"/>
    </location>
</feature>